<evidence type="ECO:0000256" key="5">
    <source>
        <dbReference type="SAM" id="Phobius"/>
    </source>
</evidence>
<evidence type="ECO:0000313" key="9">
    <source>
        <dbReference type="EMBL" id="NSJ79241.1"/>
    </source>
</evidence>
<dbReference type="GO" id="GO:0005886">
    <property type="term" value="C:plasma membrane"/>
    <property type="evidence" value="ECO:0007669"/>
    <property type="project" value="UniProtKB-SubCell"/>
</dbReference>
<reference evidence="10 11" key="1">
    <citation type="submission" date="2015-09" db="EMBL/GenBank/DDBJ databases">
        <authorList>
            <consortium name="Pathogen Informatics"/>
        </authorList>
    </citation>
    <scope>NUCLEOTIDE SEQUENCE [LARGE SCALE GENOMIC DNA]</scope>
    <source>
        <strain evidence="8 11">2789STDY5608868</strain>
        <strain evidence="7 10">2789STDY5834959</strain>
    </source>
</reference>
<keyword evidence="3 5" id="KW-1133">Transmembrane helix</keyword>
<reference evidence="9" key="4">
    <citation type="submission" date="2020-02" db="EMBL/GenBank/DDBJ databases">
        <authorList>
            <person name="Littmann E."/>
            <person name="Sorbara M."/>
        </authorList>
    </citation>
    <scope>NUCLEOTIDE SEQUENCE</scope>
    <source>
        <strain evidence="9">MSK.14.57</strain>
    </source>
</reference>
<keyword evidence="2 5" id="KW-0812">Transmembrane</keyword>
<organism evidence="7 10">
    <name type="scientific">Anaerostipes hadrus</name>
    <dbReference type="NCBI Taxonomy" id="649756"/>
    <lineage>
        <taxon>Bacteria</taxon>
        <taxon>Bacillati</taxon>
        <taxon>Bacillota</taxon>
        <taxon>Clostridia</taxon>
        <taxon>Lachnospirales</taxon>
        <taxon>Lachnospiraceae</taxon>
        <taxon>Anaerostipes</taxon>
    </lineage>
</organism>
<dbReference type="Proteomes" id="UP000095553">
    <property type="component" value="Unassembled WGS sequence"/>
</dbReference>
<reference evidence="6 12" key="2">
    <citation type="journal article" date="2016" name="Sci. Rep.">
        <title>Accelerated dysbiosis of gut microbiota during aggravation of DSS-induced colitis by a butyrate-producing bacterium.</title>
        <authorList>
            <person name="Zhang Q."/>
            <person name="Wu Y."/>
            <person name="Wang J."/>
            <person name="Wu G."/>
            <person name="Long W."/>
            <person name="Xue Z."/>
            <person name="Wang L."/>
            <person name="Zhang X."/>
            <person name="Pang X."/>
            <person name="Zhao Y."/>
            <person name="Zhao L."/>
            <person name="Zhang C."/>
        </authorList>
    </citation>
    <scope>NUCLEOTIDE SEQUENCE [LARGE SCALE GENOMIC DNA]</scope>
    <source>
        <strain evidence="6 12">BPB5</strain>
    </source>
</reference>
<name>A0A173R8B4_ANAHA</name>
<feature type="transmembrane region" description="Helical" evidence="5">
    <location>
        <begin position="37"/>
        <end position="58"/>
    </location>
</feature>
<keyword evidence="4 5" id="KW-0472">Membrane</keyword>
<evidence type="ECO:0000313" key="8">
    <source>
        <dbReference type="EMBL" id="CUM97925.1"/>
    </source>
</evidence>
<dbReference type="EMBL" id="CYXY01000002">
    <property type="protein sequence ID" value="CUM74091.1"/>
    <property type="molecule type" value="Genomic_DNA"/>
</dbReference>
<gene>
    <name evidence="6" type="ORF">DO83_03860</name>
    <name evidence="8" type="ORF">ERS852425_01821</name>
    <name evidence="7" type="ORF">ERS852571_00295</name>
    <name evidence="9" type="ORF">G5A72_06490</name>
</gene>
<evidence type="ECO:0000256" key="4">
    <source>
        <dbReference type="ARBA" id="ARBA00023136"/>
    </source>
</evidence>
<dbReference type="GO" id="GO:0005524">
    <property type="term" value="F:ATP binding"/>
    <property type="evidence" value="ECO:0007669"/>
    <property type="project" value="InterPro"/>
</dbReference>
<evidence type="ECO:0000313" key="10">
    <source>
        <dbReference type="Proteomes" id="UP000095553"/>
    </source>
</evidence>
<dbReference type="SUPFAM" id="SSF90123">
    <property type="entry name" value="ABC transporter transmembrane region"/>
    <property type="match status" value="1"/>
</dbReference>
<dbReference type="EMBL" id="CYXT01000013">
    <property type="protein sequence ID" value="CUM97925.1"/>
    <property type="molecule type" value="Genomic_DNA"/>
</dbReference>
<evidence type="ECO:0000313" key="11">
    <source>
        <dbReference type="Proteomes" id="UP000095598"/>
    </source>
</evidence>
<dbReference type="InterPro" id="IPR036640">
    <property type="entry name" value="ABC1_TM_sf"/>
</dbReference>
<reference evidence="9 13" key="3">
    <citation type="journal article" date="2020" name="Cell Host Microbe">
        <title>Functional and Genomic Variation between Human-Derived Isolates of Lachnospiraceae Reveals Inter- and Intra-Species Diversity.</title>
        <authorList>
            <person name="Sorbara M.T."/>
            <person name="Littmann E.R."/>
            <person name="Fontana E."/>
            <person name="Moody T.U."/>
            <person name="Kohout C.E."/>
            <person name="Gjonbalaj M."/>
            <person name="Eaton V."/>
            <person name="Seok R."/>
            <person name="Leiner I.M."/>
            <person name="Pamer E.G."/>
        </authorList>
    </citation>
    <scope>NUCLEOTIDE SEQUENCE [LARGE SCALE GENOMIC DNA]</scope>
    <source>
        <strain evidence="9 13">MSK.14.57</strain>
    </source>
</reference>
<dbReference type="Proteomes" id="UP001644750">
    <property type="component" value="Unassembled WGS sequence"/>
</dbReference>
<evidence type="ECO:0000256" key="1">
    <source>
        <dbReference type="ARBA" id="ARBA00004651"/>
    </source>
</evidence>
<dbReference type="RefSeq" id="WP_009264709.1">
    <property type="nucleotide sequence ID" value="NZ_BAABYN010000001.1"/>
</dbReference>
<sequence length="67" mass="8011">MKKQKRMKQITAILLIVILLAIIGSTIYFAVSGSQLFWMSLFLMFFFPIFLWAMSFLYKWSKNKNEH</sequence>
<dbReference type="Proteomes" id="UP000095598">
    <property type="component" value="Unassembled WGS sequence"/>
</dbReference>
<accession>A0A173R8B4</accession>
<dbReference type="EMBL" id="JAAITB010000011">
    <property type="protein sequence ID" value="NSJ79241.1"/>
    <property type="molecule type" value="Genomic_DNA"/>
</dbReference>
<proteinExistence type="predicted"/>
<evidence type="ECO:0000313" key="13">
    <source>
        <dbReference type="Proteomes" id="UP001644750"/>
    </source>
</evidence>
<dbReference type="Proteomes" id="UP000188159">
    <property type="component" value="Chromosome"/>
</dbReference>
<keyword evidence="13" id="KW-1185">Reference proteome</keyword>
<evidence type="ECO:0000313" key="7">
    <source>
        <dbReference type="EMBL" id="CUM74091.1"/>
    </source>
</evidence>
<evidence type="ECO:0000256" key="2">
    <source>
        <dbReference type="ARBA" id="ARBA00022692"/>
    </source>
</evidence>
<evidence type="ECO:0000256" key="3">
    <source>
        <dbReference type="ARBA" id="ARBA00022989"/>
    </source>
</evidence>
<evidence type="ECO:0000313" key="12">
    <source>
        <dbReference type="Proteomes" id="UP000188159"/>
    </source>
</evidence>
<evidence type="ECO:0000313" key="6">
    <source>
        <dbReference type="EMBL" id="AQP38813.1"/>
    </source>
</evidence>
<feature type="transmembrane region" description="Helical" evidence="5">
    <location>
        <begin position="12"/>
        <end position="31"/>
    </location>
</feature>
<protein>
    <submittedName>
        <fullName evidence="7">Uncharacterized protein</fullName>
    </submittedName>
</protein>
<dbReference type="AlphaFoldDB" id="A0A173R8B4"/>
<dbReference type="EMBL" id="CP012098">
    <property type="protein sequence ID" value="AQP38813.1"/>
    <property type="molecule type" value="Genomic_DNA"/>
</dbReference>
<comment type="subcellular location">
    <subcellularLocation>
        <location evidence="1">Cell membrane</location>
        <topology evidence="1">Multi-pass membrane protein</topology>
    </subcellularLocation>
</comment>